<organism evidence="3 4">
    <name type="scientific">Belnapia arida</name>
    <dbReference type="NCBI Taxonomy" id="2804533"/>
    <lineage>
        <taxon>Bacteria</taxon>
        <taxon>Pseudomonadati</taxon>
        <taxon>Pseudomonadota</taxon>
        <taxon>Alphaproteobacteria</taxon>
        <taxon>Acetobacterales</taxon>
        <taxon>Roseomonadaceae</taxon>
        <taxon>Belnapia</taxon>
    </lineage>
</organism>
<dbReference type="InterPro" id="IPR036388">
    <property type="entry name" value="WH-like_DNA-bd_sf"/>
</dbReference>
<reference evidence="3 4" key="1">
    <citation type="submission" date="2021-01" db="EMBL/GenBank/DDBJ databases">
        <title>Belnapia mucosa sp. nov. and Belnapia arida sp. nov., isolated from the Tabernas Desert (Almeria, Spain).</title>
        <authorList>
            <person name="Molina-Menor E."/>
            <person name="Vidal-Verdu A."/>
            <person name="Calonge A."/>
            <person name="Satari L."/>
            <person name="Pereto J."/>
            <person name="Porcar M."/>
        </authorList>
    </citation>
    <scope>NUCLEOTIDE SEQUENCE [LARGE SCALE GENOMIC DNA]</scope>
    <source>
        <strain evidence="3 4">T18</strain>
    </source>
</reference>
<feature type="region of interest" description="Disordered" evidence="1">
    <location>
        <begin position="1"/>
        <end position="24"/>
    </location>
</feature>
<name>A0ABS1U5S3_9PROT</name>
<evidence type="ECO:0000256" key="1">
    <source>
        <dbReference type="SAM" id="MobiDB-lite"/>
    </source>
</evidence>
<feature type="domain" description="HTH iclR-type" evidence="2">
    <location>
        <begin position="30"/>
        <end position="62"/>
    </location>
</feature>
<dbReference type="Pfam" id="PF09339">
    <property type="entry name" value="HTH_IclR"/>
    <property type="match status" value="1"/>
</dbReference>
<evidence type="ECO:0000313" key="3">
    <source>
        <dbReference type="EMBL" id="MBL6080008.1"/>
    </source>
</evidence>
<dbReference type="InterPro" id="IPR005471">
    <property type="entry name" value="Tscrpt_reg_IclR_N"/>
</dbReference>
<evidence type="ECO:0000259" key="2">
    <source>
        <dbReference type="Pfam" id="PF09339"/>
    </source>
</evidence>
<dbReference type="Proteomes" id="UP000660885">
    <property type="component" value="Unassembled WGS sequence"/>
</dbReference>
<dbReference type="Gene3D" id="1.10.10.10">
    <property type="entry name" value="Winged helix-like DNA-binding domain superfamily/Winged helix DNA-binding domain"/>
    <property type="match status" value="1"/>
</dbReference>
<sequence length="90" mass="9197">MPEDVSRARAGAEPPKASDNPKNQVQSVARAFGRNLPALTVAEVAGRAGLDRGIAFRLIATLAIPRARDLAAEPSDGARLPLGAIGVSAA</sequence>
<dbReference type="EMBL" id="JAETWB010000010">
    <property type="protein sequence ID" value="MBL6080008.1"/>
    <property type="molecule type" value="Genomic_DNA"/>
</dbReference>
<dbReference type="RefSeq" id="WP_202833249.1">
    <property type="nucleotide sequence ID" value="NZ_JAETWB010000010.1"/>
</dbReference>
<accession>A0ABS1U5S3</accession>
<evidence type="ECO:0000313" key="4">
    <source>
        <dbReference type="Proteomes" id="UP000660885"/>
    </source>
</evidence>
<proteinExistence type="predicted"/>
<comment type="caution">
    <text evidence="3">The sequence shown here is derived from an EMBL/GenBank/DDBJ whole genome shotgun (WGS) entry which is preliminary data.</text>
</comment>
<protein>
    <recommendedName>
        <fullName evidence="2">HTH iclR-type domain-containing protein</fullName>
    </recommendedName>
</protein>
<gene>
    <name evidence="3" type="ORF">JMJ56_18465</name>
</gene>
<keyword evidence="4" id="KW-1185">Reference proteome</keyword>